<keyword evidence="1" id="KW-0472">Membrane</keyword>
<evidence type="ECO:0000259" key="2">
    <source>
        <dbReference type="Pfam" id="PF12508"/>
    </source>
</evidence>
<evidence type="ECO:0000256" key="1">
    <source>
        <dbReference type="SAM" id="Phobius"/>
    </source>
</evidence>
<comment type="caution">
    <text evidence="3">The sequence shown here is derived from an EMBL/GenBank/DDBJ whole genome shotgun (WGS) entry which is preliminary data.</text>
</comment>
<dbReference type="InterPro" id="IPR055407">
    <property type="entry name" value="TraM_C"/>
</dbReference>
<keyword evidence="1" id="KW-0812">Transmembrane</keyword>
<dbReference type="RefSeq" id="WP_241552166.1">
    <property type="nucleotide sequence ID" value="NZ_JANCNS010000003.1"/>
</dbReference>
<feature type="transmembrane region" description="Helical" evidence="1">
    <location>
        <begin position="7"/>
        <end position="27"/>
    </location>
</feature>
<dbReference type="Proteomes" id="UP001155280">
    <property type="component" value="Unassembled WGS sequence"/>
</dbReference>
<feature type="domain" description="Conjugative transposon TraM C-terminal" evidence="2">
    <location>
        <begin position="166"/>
        <end position="297"/>
    </location>
</feature>
<organism evidence="3 4">
    <name type="scientific">Christiangramia oceanisediminis</name>
    <dbReference type="NCBI Taxonomy" id="2920386"/>
    <lineage>
        <taxon>Bacteria</taxon>
        <taxon>Pseudomonadati</taxon>
        <taxon>Bacteroidota</taxon>
        <taxon>Flavobacteriia</taxon>
        <taxon>Flavobacteriales</taxon>
        <taxon>Flavobacteriaceae</taxon>
        <taxon>Christiangramia</taxon>
    </lineage>
</organism>
<proteinExistence type="predicted"/>
<evidence type="ECO:0000313" key="3">
    <source>
        <dbReference type="EMBL" id="MCP9201300.1"/>
    </source>
</evidence>
<name>A0A9X2KZR4_9FLAO</name>
<dbReference type="Pfam" id="PF12508">
    <property type="entry name" value="Transposon_TraM"/>
    <property type="match status" value="1"/>
</dbReference>
<sequence length="300" mass="34166">MKPDKRKLLVIAMLAVIIAFIIIYGFMIRQEDAEVPEIKEPEVPELSDEKKQYDTRLEAVDKLSGKRPVTTPGLYDEDLINKSGEYDPYLREKQKIALMDSILKSGPDIEDYKYEQEESRDRSLLSNPVIELDQPKSLKPIGQGHGIFFLQPQKEESKGFQMGKPIKAEVIGDQVVSKDHRLKLRLVEPFVIEGDTLRENSVFYAFCSFQPNRLLLNVRQVGNKAISMKAFDISDGQEGIYIENSFRSQAATELIDDVIQDINISGLPQVSGLKGIFQRNNRSTKVKVLHQYQLLLKPVL</sequence>
<protein>
    <submittedName>
        <fullName evidence="3">Conjugative transposon protein TraM</fullName>
    </submittedName>
</protein>
<keyword evidence="1" id="KW-1133">Transmembrane helix</keyword>
<keyword evidence="4" id="KW-1185">Reference proteome</keyword>
<evidence type="ECO:0000313" key="4">
    <source>
        <dbReference type="Proteomes" id="UP001155280"/>
    </source>
</evidence>
<accession>A0A9X2KZR4</accession>
<reference evidence="3" key="1">
    <citation type="submission" date="2022-07" db="EMBL/GenBank/DDBJ databases">
        <title>Gramela sediminis sp. nov., isolated from deep-sea sediment of the Indian Ocean.</title>
        <authorList>
            <person name="Shi H."/>
        </authorList>
    </citation>
    <scope>NUCLEOTIDE SEQUENCE</scope>
    <source>
        <strain evidence="3">GC03-9</strain>
    </source>
</reference>
<dbReference type="AlphaFoldDB" id="A0A9X2KZR4"/>
<gene>
    <name evidence="3" type="ORF">MKO06_15430</name>
</gene>
<dbReference type="EMBL" id="JANCNS010000003">
    <property type="protein sequence ID" value="MCP9201300.1"/>
    <property type="molecule type" value="Genomic_DNA"/>
</dbReference>